<dbReference type="Proteomes" id="UP001597040">
    <property type="component" value="Unassembled WGS sequence"/>
</dbReference>
<gene>
    <name evidence="2" type="ORF">ACFQ3N_08070</name>
</gene>
<dbReference type="Pfam" id="PF10263">
    <property type="entry name" value="SprT-like"/>
    <property type="match status" value="1"/>
</dbReference>
<evidence type="ECO:0000313" key="2">
    <source>
        <dbReference type="EMBL" id="MFD1038353.1"/>
    </source>
</evidence>
<accession>A0ABW3LKL7</accession>
<dbReference type="SMART" id="SM00731">
    <property type="entry name" value="SprT"/>
    <property type="match status" value="1"/>
</dbReference>
<name>A0ABW3LKL7_9BACI</name>
<dbReference type="NCBIfam" id="NF003339">
    <property type="entry name" value="PRK04351.1"/>
    <property type="match status" value="1"/>
</dbReference>
<dbReference type="InterPro" id="IPR006640">
    <property type="entry name" value="SprT-like_domain"/>
</dbReference>
<reference evidence="3" key="1">
    <citation type="journal article" date="2019" name="Int. J. Syst. Evol. Microbiol.">
        <title>The Global Catalogue of Microorganisms (GCM) 10K type strain sequencing project: providing services to taxonomists for standard genome sequencing and annotation.</title>
        <authorList>
            <consortium name="The Broad Institute Genomics Platform"/>
            <consortium name="The Broad Institute Genome Sequencing Center for Infectious Disease"/>
            <person name="Wu L."/>
            <person name="Ma J."/>
        </authorList>
    </citation>
    <scope>NUCLEOTIDE SEQUENCE [LARGE SCALE GENOMIC DNA]</scope>
    <source>
        <strain evidence="3">CCUG 56754</strain>
    </source>
</reference>
<protein>
    <submittedName>
        <fullName evidence="2">SprT family protein</fullName>
    </submittedName>
</protein>
<organism evidence="2 3">
    <name type="scientific">Virgibacillus byunsanensis</name>
    <dbReference type="NCBI Taxonomy" id="570945"/>
    <lineage>
        <taxon>Bacteria</taxon>
        <taxon>Bacillati</taxon>
        <taxon>Bacillota</taxon>
        <taxon>Bacilli</taxon>
        <taxon>Bacillales</taxon>
        <taxon>Bacillaceae</taxon>
        <taxon>Virgibacillus</taxon>
    </lineage>
</organism>
<comment type="caution">
    <text evidence="2">The sequence shown here is derived from an EMBL/GenBank/DDBJ whole genome shotgun (WGS) entry which is preliminary data.</text>
</comment>
<evidence type="ECO:0000313" key="3">
    <source>
        <dbReference type="Proteomes" id="UP001597040"/>
    </source>
</evidence>
<evidence type="ECO:0000259" key="1">
    <source>
        <dbReference type="SMART" id="SM00731"/>
    </source>
</evidence>
<sequence length="155" mass="18357">MNLLNNEELFTIVNEVSVKYFYKPFKHDVRYNNRLRTTGGRYIPAKKLIELNPKYMIEMDENEYIGIIKHELVHYHLHIEGKGYKHGDQDFKQLLKKTGSPRHCKPLPSTKKEYKHTYTCNNCGYVYKRKRRVDIKKFRCGKCGGKLLLGSNIKC</sequence>
<dbReference type="EMBL" id="JBHTKJ010000017">
    <property type="protein sequence ID" value="MFD1038353.1"/>
    <property type="molecule type" value="Genomic_DNA"/>
</dbReference>
<keyword evidence="3" id="KW-1185">Reference proteome</keyword>
<dbReference type="RefSeq" id="WP_390361252.1">
    <property type="nucleotide sequence ID" value="NZ_JBHTKJ010000017.1"/>
</dbReference>
<proteinExistence type="predicted"/>
<feature type="domain" description="SprT-like" evidence="1">
    <location>
        <begin position="7"/>
        <end position="150"/>
    </location>
</feature>